<keyword evidence="1" id="KW-1133">Transmembrane helix</keyword>
<reference evidence="3" key="1">
    <citation type="submission" date="2016-05" db="EMBL/GenBank/DDBJ databases">
        <authorList>
            <person name="Naeem Raeece"/>
        </authorList>
    </citation>
    <scope>NUCLEOTIDE SEQUENCE [LARGE SCALE GENOMIC DNA]</scope>
</reference>
<gene>
    <name evidence="2" type="ORF">POVCU2_0013490</name>
</gene>
<evidence type="ECO:0000313" key="3">
    <source>
        <dbReference type="Proteomes" id="UP000078560"/>
    </source>
</evidence>
<dbReference type="VEuPathDB" id="PlasmoDB:PocGH01_00235900"/>
<dbReference type="EMBL" id="FLQU01000196">
    <property type="protein sequence ID" value="SBS82034.1"/>
    <property type="molecule type" value="Genomic_DNA"/>
</dbReference>
<dbReference type="Proteomes" id="UP000078560">
    <property type="component" value="Unassembled WGS sequence"/>
</dbReference>
<feature type="transmembrane region" description="Helical" evidence="1">
    <location>
        <begin position="276"/>
        <end position="301"/>
    </location>
</feature>
<keyword evidence="1" id="KW-0472">Membrane</keyword>
<name>A0A1A8VT96_PLAOA</name>
<evidence type="ECO:0000313" key="2">
    <source>
        <dbReference type="EMBL" id="SBS82034.1"/>
    </source>
</evidence>
<dbReference type="InterPro" id="IPR008780">
    <property type="entry name" value="Plasmodium_Vir"/>
</dbReference>
<evidence type="ECO:0000256" key="1">
    <source>
        <dbReference type="SAM" id="Phobius"/>
    </source>
</evidence>
<proteinExistence type="predicted"/>
<protein>
    <submittedName>
        <fullName evidence="2">PIR Superfamily Protein</fullName>
    </submittedName>
</protein>
<dbReference type="Pfam" id="PF05795">
    <property type="entry name" value="Plasmodium_Vir"/>
    <property type="match status" value="1"/>
</dbReference>
<dbReference type="AlphaFoldDB" id="A0A1A8VT96"/>
<sequence>MTLSKNNYETWGNYSQGKHALKELLLLRVGDIDSFSSNVVKKSIKNGNEIIKYCIKLKKYLKHCNSNNLCDDSKCCGYINYWLNYNMRGIDPNLEKSTFDIYDNFMKDDAELKELKLCTSKISYIENEIFNEMKKLYDLYDTYSDLKELNNEPNFSCSYAKACVDSYNKIISICLNKEKNNNFCEALQNLESVFKNNEWISKNKCEQNIPQLLSPQEAHNILQGQSSEDYSHSRGTSEMHAIYPELGESSDAFQRYQRADHVDIPLHTPVGVTIPIVLVSLVGSFLLLLFLYKFTPFGIWLTSRIRGIKKMINIKENKYNSILLNTSDNEENDLEDRNYTIHYHSSQNI</sequence>
<keyword evidence="1" id="KW-0812">Transmembrane</keyword>
<organism evidence="2 3">
    <name type="scientific">Plasmodium ovale curtisi</name>
    <dbReference type="NCBI Taxonomy" id="864141"/>
    <lineage>
        <taxon>Eukaryota</taxon>
        <taxon>Sar</taxon>
        <taxon>Alveolata</taxon>
        <taxon>Apicomplexa</taxon>
        <taxon>Aconoidasida</taxon>
        <taxon>Haemosporida</taxon>
        <taxon>Plasmodiidae</taxon>
        <taxon>Plasmodium</taxon>
        <taxon>Plasmodium (Plasmodium)</taxon>
    </lineage>
</organism>
<accession>A0A1A8VT96</accession>